<keyword evidence="3" id="KW-1133">Transmembrane helix</keyword>
<protein>
    <submittedName>
        <fullName evidence="4">Uncharacterized protein</fullName>
    </submittedName>
</protein>
<reference evidence="4" key="1">
    <citation type="submission" date="2023-03" db="EMBL/GenBank/DDBJ databases">
        <title>Massive genome expansion in bonnet fungi (Mycena s.s.) driven by repeated elements and novel gene families across ecological guilds.</title>
        <authorList>
            <consortium name="Lawrence Berkeley National Laboratory"/>
            <person name="Harder C.B."/>
            <person name="Miyauchi S."/>
            <person name="Viragh M."/>
            <person name="Kuo A."/>
            <person name="Thoen E."/>
            <person name="Andreopoulos B."/>
            <person name="Lu D."/>
            <person name="Skrede I."/>
            <person name="Drula E."/>
            <person name="Henrissat B."/>
            <person name="Morin E."/>
            <person name="Kohler A."/>
            <person name="Barry K."/>
            <person name="LaButti K."/>
            <person name="Morin E."/>
            <person name="Salamov A."/>
            <person name="Lipzen A."/>
            <person name="Mereny Z."/>
            <person name="Hegedus B."/>
            <person name="Baldrian P."/>
            <person name="Stursova M."/>
            <person name="Weitz H."/>
            <person name="Taylor A."/>
            <person name="Grigoriev I.V."/>
            <person name="Nagy L.G."/>
            <person name="Martin F."/>
            <person name="Kauserud H."/>
        </authorList>
    </citation>
    <scope>NUCLEOTIDE SEQUENCE</scope>
    <source>
        <strain evidence="4">CBHHK182m</strain>
    </source>
</reference>
<sequence>MPPYARRSEAIPVSTWALVSIIIPGVLLGVSFFLALRCGVCKKITRRRRRAKEGGLISTSDDGSSIVESKDEDHIVDVHEITNEGLTLSVAVIPAAVMNFVPLEDEKHPGESESSPADGTDAPSRISRSATIRRQYLESELRRTQEQMVDIDSLTMRGSPRSSRMSLATILGSPAGESNQELADLLKAARDRNASLAARIEALESQMQSAWAQGLSDEPPPGYTLE</sequence>
<feature type="coiled-coil region" evidence="1">
    <location>
        <begin position="179"/>
        <end position="206"/>
    </location>
</feature>
<feature type="transmembrane region" description="Helical" evidence="3">
    <location>
        <begin position="16"/>
        <end position="40"/>
    </location>
</feature>
<accession>A0AAD7HR35</accession>
<evidence type="ECO:0000256" key="1">
    <source>
        <dbReference type="SAM" id="Coils"/>
    </source>
</evidence>
<keyword evidence="1" id="KW-0175">Coiled coil</keyword>
<feature type="region of interest" description="Disordered" evidence="2">
    <location>
        <begin position="105"/>
        <end position="130"/>
    </location>
</feature>
<proteinExistence type="predicted"/>
<keyword evidence="3" id="KW-0472">Membrane</keyword>
<keyword evidence="3" id="KW-0812">Transmembrane</keyword>
<evidence type="ECO:0000256" key="3">
    <source>
        <dbReference type="SAM" id="Phobius"/>
    </source>
</evidence>
<dbReference type="Proteomes" id="UP001215598">
    <property type="component" value="Unassembled WGS sequence"/>
</dbReference>
<comment type="caution">
    <text evidence="4">The sequence shown here is derived from an EMBL/GenBank/DDBJ whole genome shotgun (WGS) entry which is preliminary data.</text>
</comment>
<feature type="region of interest" description="Disordered" evidence="2">
    <location>
        <begin position="207"/>
        <end position="226"/>
    </location>
</feature>
<evidence type="ECO:0000256" key="2">
    <source>
        <dbReference type="SAM" id="MobiDB-lite"/>
    </source>
</evidence>
<evidence type="ECO:0000313" key="4">
    <source>
        <dbReference type="EMBL" id="KAJ7726382.1"/>
    </source>
</evidence>
<organism evidence="4 5">
    <name type="scientific">Mycena metata</name>
    <dbReference type="NCBI Taxonomy" id="1033252"/>
    <lineage>
        <taxon>Eukaryota</taxon>
        <taxon>Fungi</taxon>
        <taxon>Dikarya</taxon>
        <taxon>Basidiomycota</taxon>
        <taxon>Agaricomycotina</taxon>
        <taxon>Agaricomycetes</taxon>
        <taxon>Agaricomycetidae</taxon>
        <taxon>Agaricales</taxon>
        <taxon>Marasmiineae</taxon>
        <taxon>Mycenaceae</taxon>
        <taxon>Mycena</taxon>
    </lineage>
</organism>
<dbReference type="AlphaFoldDB" id="A0AAD7HR35"/>
<name>A0AAD7HR35_9AGAR</name>
<keyword evidence="5" id="KW-1185">Reference proteome</keyword>
<dbReference type="EMBL" id="JARKIB010000187">
    <property type="protein sequence ID" value="KAJ7726382.1"/>
    <property type="molecule type" value="Genomic_DNA"/>
</dbReference>
<evidence type="ECO:0000313" key="5">
    <source>
        <dbReference type="Proteomes" id="UP001215598"/>
    </source>
</evidence>
<gene>
    <name evidence="4" type="ORF">B0H16DRAFT_1735697</name>
</gene>